<keyword evidence="2 4" id="KW-0863">Zinc-finger</keyword>
<dbReference type="Pfam" id="PF13445">
    <property type="entry name" value="zf-RING_UBOX"/>
    <property type="match status" value="1"/>
</dbReference>
<dbReference type="InterPro" id="IPR001841">
    <property type="entry name" value="Znf_RING"/>
</dbReference>
<evidence type="ECO:0000256" key="3">
    <source>
        <dbReference type="ARBA" id="ARBA00022833"/>
    </source>
</evidence>
<evidence type="ECO:0000256" key="2">
    <source>
        <dbReference type="ARBA" id="ARBA00022771"/>
    </source>
</evidence>
<dbReference type="Proteomes" id="UP001279734">
    <property type="component" value="Unassembled WGS sequence"/>
</dbReference>
<dbReference type="SMART" id="SM00184">
    <property type="entry name" value="RING"/>
    <property type="match status" value="1"/>
</dbReference>
<name>A0AAD3XQJ2_NEPGR</name>
<feature type="region of interest" description="Disordered" evidence="5">
    <location>
        <begin position="1"/>
        <end position="90"/>
    </location>
</feature>
<dbReference type="EMBL" id="BSYO01000013">
    <property type="protein sequence ID" value="GMH13782.1"/>
    <property type="molecule type" value="Genomic_DNA"/>
</dbReference>
<protein>
    <recommendedName>
        <fullName evidence="6">RING-type domain-containing protein</fullName>
    </recommendedName>
</protein>
<dbReference type="GO" id="GO:0008270">
    <property type="term" value="F:zinc ion binding"/>
    <property type="evidence" value="ECO:0007669"/>
    <property type="project" value="UniProtKB-KW"/>
</dbReference>
<sequence length="275" mass="30263">MENLSASKRGLRNKAAPKSFDGPEMSQASSGSLSKPTKTTPTSKSKKPSAFQQKWGKKAKPQDQPVKSQHSAISSKQTTKVSLTTIKSKDSAAFHQDWGKKDKPLVFDRPAKSRALASSSKQLIKTTPTTSKFKESSASRQNSRNKVKPQDLDNKLVWRRKAKPKAFAGLSKQLAMKTSSPSQSEIISVKITDPMHYIRSEDFDKLNDRVEHDCGLCQQDLAVAPLKHEFEFANLPVVSVLPCGHVFHYDCVEMGGLNEQPGVCPCILCASDDGF</sequence>
<dbReference type="InterPro" id="IPR027370">
    <property type="entry name" value="Znf-RING_euk"/>
</dbReference>
<feature type="compositionally biased region" description="Low complexity" evidence="5">
    <location>
        <begin position="29"/>
        <end position="43"/>
    </location>
</feature>
<keyword evidence="3" id="KW-0862">Zinc</keyword>
<keyword evidence="1" id="KW-0479">Metal-binding</keyword>
<evidence type="ECO:0000256" key="4">
    <source>
        <dbReference type="PROSITE-ProRule" id="PRU00175"/>
    </source>
</evidence>
<evidence type="ECO:0000313" key="7">
    <source>
        <dbReference type="EMBL" id="GMH13782.1"/>
    </source>
</evidence>
<feature type="region of interest" description="Disordered" evidence="5">
    <location>
        <begin position="113"/>
        <end position="155"/>
    </location>
</feature>
<dbReference type="PANTHER" id="PTHR31150:SF6">
    <property type="entry name" value="ZINC ION BINDING PROTEIN"/>
    <property type="match status" value="1"/>
</dbReference>
<accession>A0AAD3XQJ2</accession>
<proteinExistence type="predicted"/>
<reference evidence="7" key="1">
    <citation type="submission" date="2023-05" db="EMBL/GenBank/DDBJ databases">
        <title>Nepenthes gracilis genome sequencing.</title>
        <authorList>
            <person name="Fukushima K."/>
        </authorList>
    </citation>
    <scope>NUCLEOTIDE SEQUENCE</scope>
    <source>
        <strain evidence="7">SING2019-196</strain>
    </source>
</reference>
<comment type="caution">
    <text evidence="7">The sequence shown here is derived from an EMBL/GenBank/DDBJ whole genome shotgun (WGS) entry which is preliminary data.</text>
</comment>
<keyword evidence="8" id="KW-1185">Reference proteome</keyword>
<feature type="compositionally biased region" description="Polar residues" evidence="5">
    <location>
        <begin position="116"/>
        <end position="131"/>
    </location>
</feature>
<feature type="domain" description="RING-type" evidence="6">
    <location>
        <begin position="214"/>
        <end position="265"/>
    </location>
</feature>
<evidence type="ECO:0000259" key="6">
    <source>
        <dbReference type="PROSITE" id="PS50089"/>
    </source>
</evidence>
<dbReference type="SUPFAM" id="SSF57850">
    <property type="entry name" value="RING/U-box"/>
    <property type="match status" value="1"/>
</dbReference>
<dbReference type="AlphaFoldDB" id="A0AAD3XQJ2"/>
<dbReference type="Gene3D" id="3.30.40.10">
    <property type="entry name" value="Zinc/RING finger domain, C3HC4 (zinc finger)"/>
    <property type="match status" value="1"/>
</dbReference>
<feature type="compositionally biased region" description="Polar residues" evidence="5">
    <location>
        <begin position="65"/>
        <end position="86"/>
    </location>
</feature>
<dbReference type="PANTHER" id="PTHR31150">
    <property type="entry name" value="EXPRESSED PROTEIN"/>
    <property type="match status" value="1"/>
</dbReference>
<dbReference type="PROSITE" id="PS50089">
    <property type="entry name" value="ZF_RING_2"/>
    <property type="match status" value="1"/>
</dbReference>
<organism evidence="7 8">
    <name type="scientific">Nepenthes gracilis</name>
    <name type="common">Slender pitcher plant</name>
    <dbReference type="NCBI Taxonomy" id="150966"/>
    <lineage>
        <taxon>Eukaryota</taxon>
        <taxon>Viridiplantae</taxon>
        <taxon>Streptophyta</taxon>
        <taxon>Embryophyta</taxon>
        <taxon>Tracheophyta</taxon>
        <taxon>Spermatophyta</taxon>
        <taxon>Magnoliopsida</taxon>
        <taxon>eudicotyledons</taxon>
        <taxon>Gunneridae</taxon>
        <taxon>Pentapetalae</taxon>
        <taxon>Caryophyllales</taxon>
        <taxon>Nepenthaceae</taxon>
        <taxon>Nepenthes</taxon>
    </lineage>
</organism>
<evidence type="ECO:0000256" key="5">
    <source>
        <dbReference type="SAM" id="MobiDB-lite"/>
    </source>
</evidence>
<gene>
    <name evidence="7" type="ORF">Nepgr_015623</name>
</gene>
<evidence type="ECO:0000313" key="8">
    <source>
        <dbReference type="Proteomes" id="UP001279734"/>
    </source>
</evidence>
<evidence type="ECO:0000256" key="1">
    <source>
        <dbReference type="ARBA" id="ARBA00022723"/>
    </source>
</evidence>
<dbReference type="InterPro" id="IPR013083">
    <property type="entry name" value="Znf_RING/FYVE/PHD"/>
</dbReference>